<accession>A0ACB7ZX73</accession>
<organism evidence="1 2">
    <name type="scientific">Hygrophoropsis aurantiaca</name>
    <dbReference type="NCBI Taxonomy" id="72124"/>
    <lineage>
        <taxon>Eukaryota</taxon>
        <taxon>Fungi</taxon>
        <taxon>Dikarya</taxon>
        <taxon>Basidiomycota</taxon>
        <taxon>Agaricomycotina</taxon>
        <taxon>Agaricomycetes</taxon>
        <taxon>Agaricomycetidae</taxon>
        <taxon>Boletales</taxon>
        <taxon>Coniophorineae</taxon>
        <taxon>Hygrophoropsidaceae</taxon>
        <taxon>Hygrophoropsis</taxon>
    </lineage>
</organism>
<evidence type="ECO:0000313" key="1">
    <source>
        <dbReference type="EMBL" id="KAH7905267.1"/>
    </source>
</evidence>
<keyword evidence="2" id="KW-1185">Reference proteome</keyword>
<dbReference type="EMBL" id="MU268231">
    <property type="protein sequence ID" value="KAH7905267.1"/>
    <property type="molecule type" value="Genomic_DNA"/>
</dbReference>
<gene>
    <name evidence="1" type="ORF">BJ138DRAFT_796749</name>
</gene>
<protein>
    <submittedName>
        <fullName evidence="1">Uncharacterized protein</fullName>
    </submittedName>
</protein>
<dbReference type="Proteomes" id="UP000790377">
    <property type="component" value="Unassembled WGS sequence"/>
</dbReference>
<sequence length="69" mass="7421">MRAPNTVTPFIQIFDPSLLSILAPNVTIRSIASNPGFAFAHEAPIYDAGNNLLFFSSSDGGPPEHKPPR</sequence>
<comment type="caution">
    <text evidence="1">The sequence shown here is derived from an EMBL/GenBank/DDBJ whole genome shotgun (WGS) entry which is preliminary data.</text>
</comment>
<name>A0ACB7ZX73_9AGAM</name>
<proteinExistence type="predicted"/>
<reference evidence="1" key="1">
    <citation type="journal article" date="2021" name="New Phytol.">
        <title>Evolutionary innovations through gain and loss of genes in the ectomycorrhizal Boletales.</title>
        <authorList>
            <person name="Wu G."/>
            <person name="Miyauchi S."/>
            <person name="Morin E."/>
            <person name="Kuo A."/>
            <person name="Drula E."/>
            <person name="Varga T."/>
            <person name="Kohler A."/>
            <person name="Feng B."/>
            <person name="Cao Y."/>
            <person name="Lipzen A."/>
            <person name="Daum C."/>
            <person name="Hundley H."/>
            <person name="Pangilinan J."/>
            <person name="Johnson J."/>
            <person name="Barry K."/>
            <person name="LaButti K."/>
            <person name="Ng V."/>
            <person name="Ahrendt S."/>
            <person name="Min B."/>
            <person name="Choi I.G."/>
            <person name="Park H."/>
            <person name="Plett J.M."/>
            <person name="Magnuson J."/>
            <person name="Spatafora J.W."/>
            <person name="Nagy L.G."/>
            <person name="Henrissat B."/>
            <person name="Grigoriev I.V."/>
            <person name="Yang Z.L."/>
            <person name="Xu J."/>
            <person name="Martin F.M."/>
        </authorList>
    </citation>
    <scope>NUCLEOTIDE SEQUENCE</scope>
    <source>
        <strain evidence="1">ATCC 28755</strain>
    </source>
</reference>
<evidence type="ECO:0000313" key="2">
    <source>
        <dbReference type="Proteomes" id="UP000790377"/>
    </source>
</evidence>